<evidence type="ECO:0000313" key="3">
    <source>
        <dbReference type="Proteomes" id="UP000000763"/>
    </source>
</evidence>
<dbReference type="EMBL" id="AP008213">
    <property type="protein sequence ID" value="BAH94011.1"/>
    <property type="molecule type" value="Genomic_DNA"/>
</dbReference>
<feature type="transmembrane region" description="Helical" evidence="1">
    <location>
        <begin position="28"/>
        <end position="49"/>
    </location>
</feature>
<keyword evidence="1" id="KW-1133">Transmembrane helix</keyword>
<evidence type="ECO:0000313" key="2">
    <source>
        <dbReference type="EMBL" id="BAH94011.1"/>
    </source>
</evidence>
<proteinExistence type="predicted"/>
<keyword evidence="1" id="KW-0812">Transmembrane</keyword>
<gene>
    <name evidence="2" type="ordered locus">Os07g0594400</name>
</gene>
<accession>C7J5D2</accession>
<sequence>MDLPQQQQHPEINLDENRGARVMLMEKTLLNPIFLVALMMYSLLIGNSLSGRTATPHGYGAPPPSPAGLATFMGVSFMCLSFVTVGMVHLVLVLHLTMAIEAGWLDCLRVVGRLYVRALPPRGGARGSVVGQASRGDVRCGGPTMYRPVLVVLQ</sequence>
<dbReference type="KEGG" id="dosa:Os07g0594400"/>
<protein>
    <submittedName>
        <fullName evidence="2">Os07g0594400 protein</fullName>
    </submittedName>
</protein>
<dbReference type="AlphaFoldDB" id="C7J5D2"/>
<keyword evidence="1" id="KW-0472">Membrane</keyword>
<reference evidence="3" key="2">
    <citation type="journal article" date="2008" name="Nucleic Acids Res.">
        <title>The rice annotation project database (RAP-DB): 2008 update.</title>
        <authorList>
            <consortium name="The rice annotation project (RAP)"/>
        </authorList>
    </citation>
    <scope>GENOME REANNOTATION</scope>
    <source>
        <strain evidence="3">cv. Nipponbare</strain>
    </source>
</reference>
<evidence type="ECO:0000256" key="1">
    <source>
        <dbReference type="SAM" id="Phobius"/>
    </source>
</evidence>
<feature type="transmembrane region" description="Helical" evidence="1">
    <location>
        <begin position="69"/>
        <end position="94"/>
    </location>
</feature>
<organism evidence="2 3">
    <name type="scientific">Oryza sativa subsp. japonica</name>
    <name type="common">Rice</name>
    <dbReference type="NCBI Taxonomy" id="39947"/>
    <lineage>
        <taxon>Eukaryota</taxon>
        <taxon>Viridiplantae</taxon>
        <taxon>Streptophyta</taxon>
        <taxon>Embryophyta</taxon>
        <taxon>Tracheophyta</taxon>
        <taxon>Spermatophyta</taxon>
        <taxon>Magnoliopsida</taxon>
        <taxon>Liliopsida</taxon>
        <taxon>Poales</taxon>
        <taxon>Poaceae</taxon>
        <taxon>BOP clade</taxon>
        <taxon>Oryzoideae</taxon>
        <taxon>Oryzeae</taxon>
        <taxon>Oryzinae</taxon>
        <taxon>Oryza</taxon>
        <taxon>Oryza sativa</taxon>
    </lineage>
</organism>
<reference evidence="2 3" key="1">
    <citation type="journal article" date="2005" name="Nature">
        <title>The map-based sequence of the rice genome.</title>
        <authorList>
            <consortium name="International rice genome sequencing project (IRGSP)"/>
            <person name="Matsumoto T."/>
            <person name="Wu J."/>
            <person name="Kanamori H."/>
            <person name="Katayose Y."/>
            <person name="Fujisawa M."/>
            <person name="Namiki N."/>
            <person name="Mizuno H."/>
            <person name="Yamamoto K."/>
            <person name="Antonio B.A."/>
            <person name="Baba T."/>
            <person name="Sakata K."/>
            <person name="Nagamura Y."/>
            <person name="Aoki H."/>
            <person name="Arikawa K."/>
            <person name="Arita K."/>
            <person name="Bito T."/>
            <person name="Chiden Y."/>
            <person name="Fujitsuka N."/>
            <person name="Fukunaka R."/>
            <person name="Hamada M."/>
            <person name="Harada C."/>
            <person name="Hayashi A."/>
            <person name="Hijishita S."/>
            <person name="Honda M."/>
            <person name="Hosokawa S."/>
            <person name="Ichikawa Y."/>
            <person name="Idonuma A."/>
            <person name="Iijima M."/>
            <person name="Ikeda M."/>
            <person name="Ikeno M."/>
            <person name="Ito K."/>
            <person name="Ito S."/>
            <person name="Ito T."/>
            <person name="Ito Y."/>
            <person name="Ito Y."/>
            <person name="Iwabuchi A."/>
            <person name="Kamiya K."/>
            <person name="Karasawa W."/>
            <person name="Kurita K."/>
            <person name="Katagiri S."/>
            <person name="Kikuta A."/>
            <person name="Kobayashi H."/>
            <person name="Kobayashi N."/>
            <person name="Machita K."/>
            <person name="Maehara T."/>
            <person name="Masukawa M."/>
            <person name="Mizubayashi T."/>
            <person name="Mukai Y."/>
            <person name="Nagasaki H."/>
            <person name="Nagata Y."/>
            <person name="Naito S."/>
            <person name="Nakashima M."/>
            <person name="Nakama Y."/>
            <person name="Nakamichi Y."/>
            <person name="Nakamura M."/>
            <person name="Meguro A."/>
            <person name="Negishi M."/>
            <person name="Ohta I."/>
            <person name="Ohta T."/>
            <person name="Okamoto M."/>
            <person name="Ono N."/>
            <person name="Saji S."/>
            <person name="Sakaguchi M."/>
            <person name="Sakai K."/>
            <person name="Shibata M."/>
            <person name="Shimokawa T."/>
            <person name="Song J."/>
            <person name="Takazaki Y."/>
            <person name="Terasawa K."/>
            <person name="Tsugane M."/>
            <person name="Tsuji K."/>
            <person name="Ueda S."/>
            <person name="Waki K."/>
            <person name="Yamagata H."/>
            <person name="Yamamoto M."/>
            <person name="Yamamoto S."/>
            <person name="Yamane H."/>
            <person name="Yoshiki S."/>
            <person name="Yoshihara R."/>
            <person name="Yukawa K."/>
            <person name="Zhong H."/>
            <person name="Yano M."/>
            <person name="Yuan Q."/>
            <person name="Ouyang S."/>
            <person name="Liu J."/>
            <person name="Jones K.M."/>
            <person name="Gansberger K."/>
            <person name="Moffat K."/>
            <person name="Hill J."/>
            <person name="Bera J."/>
            <person name="Fadrosh D."/>
            <person name="Jin S."/>
            <person name="Johri S."/>
            <person name="Kim M."/>
            <person name="Overton L."/>
            <person name="Reardon M."/>
            <person name="Tsitrin T."/>
            <person name="Vuong H."/>
            <person name="Weaver B."/>
            <person name="Ciecko A."/>
            <person name="Tallon L."/>
            <person name="Jackson J."/>
            <person name="Pai G."/>
            <person name="Aken S.V."/>
            <person name="Utterback T."/>
            <person name="Reidmuller S."/>
            <person name="Feldblyum T."/>
            <person name="Hsiao J."/>
            <person name="Zismann V."/>
            <person name="Iobst S."/>
            <person name="de Vazeille A.R."/>
            <person name="Buell C.R."/>
            <person name="Ying K."/>
            <person name="Li Y."/>
            <person name="Lu T."/>
            <person name="Huang Y."/>
            <person name="Zhao Q."/>
            <person name="Feng Q."/>
            <person name="Zhang L."/>
            <person name="Zhu J."/>
            <person name="Weng Q."/>
            <person name="Mu J."/>
            <person name="Lu Y."/>
            <person name="Fan D."/>
            <person name="Liu Y."/>
            <person name="Guan J."/>
            <person name="Zhang Y."/>
            <person name="Yu S."/>
            <person name="Liu X."/>
            <person name="Zhang Y."/>
            <person name="Hong G."/>
            <person name="Han B."/>
            <person name="Choisne N."/>
            <person name="Demange N."/>
            <person name="Orjeda G."/>
            <person name="Samain S."/>
            <person name="Cattolico L."/>
            <person name="Pelletier E."/>
            <person name="Couloux A."/>
            <person name="Segurens B."/>
            <person name="Wincker P."/>
            <person name="D'Hont A."/>
            <person name="Scarpelli C."/>
            <person name="Weissenbach J."/>
            <person name="Salanoubat M."/>
            <person name="Quetier F."/>
            <person name="Yu Y."/>
            <person name="Kim H.R."/>
            <person name="Rambo T."/>
            <person name="Currie J."/>
            <person name="Collura K."/>
            <person name="Luo M."/>
            <person name="Yang T."/>
            <person name="Ammiraju J.S.S."/>
            <person name="Engler F."/>
            <person name="Soderlund C."/>
            <person name="Wing R.A."/>
            <person name="Palmer L.E."/>
            <person name="de la Bastide M."/>
            <person name="Spiegel L."/>
            <person name="Nascimento L."/>
            <person name="Zutavern T."/>
            <person name="O'Shaughnessy A."/>
            <person name="Dike S."/>
            <person name="Dedhia N."/>
            <person name="Preston R."/>
            <person name="Balija V."/>
            <person name="McCombie W.R."/>
            <person name="Chow T."/>
            <person name="Chen H."/>
            <person name="Chung M."/>
            <person name="Chen C."/>
            <person name="Shaw J."/>
            <person name="Wu H."/>
            <person name="Hsiao K."/>
            <person name="Chao Y."/>
            <person name="Chu M."/>
            <person name="Cheng C."/>
            <person name="Hour A."/>
            <person name="Lee P."/>
            <person name="Lin S."/>
            <person name="Lin Y."/>
            <person name="Liou J."/>
            <person name="Liu S."/>
            <person name="Hsing Y."/>
            <person name="Raghuvanshi S."/>
            <person name="Mohanty A."/>
            <person name="Bharti A.K."/>
            <person name="Gaur A."/>
            <person name="Gupta V."/>
            <person name="Kumar D."/>
            <person name="Ravi V."/>
            <person name="Vij S."/>
            <person name="Kapur A."/>
            <person name="Khurana P."/>
            <person name="Khurana P."/>
            <person name="Khurana J.P."/>
            <person name="Tyagi A.K."/>
            <person name="Gaikwad K."/>
            <person name="Singh A."/>
            <person name="Dalal V."/>
            <person name="Srivastava S."/>
            <person name="Dixit A."/>
            <person name="Pal A.K."/>
            <person name="Ghazi I.A."/>
            <person name="Yadav M."/>
            <person name="Pandit A."/>
            <person name="Bhargava A."/>
            <person name="Sureshbabu K."/>
            <person name="Batra K."/>
            <person name="Sharma T.R."/>
            <person name="Mohapatra T."/>
            <person name="Singh N.K."/>
            <person name="Messing J."/>
            <person name="Nelson A.B."/>
            <person name="Fuks G."/>
            <person name="Kavchok S."/>
            <person name="Keizer G."/>
            <person name="Linton E."/>
            <person name="Llaca V."/>
            <person name="Song R."/>
            <person name="Tanyolac B."/>
            <person name="Young S."/>
            <person name="Ho-Il K."/>
            <person name="Hahn J.H."/>
            <person name="Sangsakoo G."/>
            <person name="Vanavichit A."/>
            <person name="de Mattos Luiz.A.T."/>
            <person name="Zimmer P.D."/>
            <person name="Malone G."/>
            <person name="Dellagostin O."/>
            <person name="de Oliveira A.C."/>
            <person name="Bevan M."/>
            <person name="Bancroft I."/>
            <person name="Minx P."/>
            <person name="Cordum H."/>
            <person name="Wilson R."/>
            <person name="Cheng Z."/>
            <person name="Jin W."/>
            <person name="Jiang J."/>
            <person name="Leong S.A."/>
            <person name="Iwama H."/>
            <person name="Gojobori T."/>
            <person name="Itoh T."/>
            <person name="Niimura Y."/>
            <person name="Fujii Y."/>
            <person name="Habara T."/>
            <person name="Sakai H."/>
            <person name="Sato Y."/>
            <person name="Wilson G."/>
            <person name="Kumar K."/>
            <person name="McCouch S."/>
            <person name="Juretic N."/>
            <person name="Hoen D."/>
            <person name="Wright S."/>
            <person name="Bruskiewich R."/>
            <person name="Bureau T."/>
            <person name="Miyao A."/>
            <person name="Hirochika H."/>
            <person name="Nishikawa T."/>
            <person name="Kadowaki K."/>
            <person name="Sugiura M."/>
            <person name="Burr B."/>
            <person name="Sasaki T."/>
        </authorList>
    </citation>
    <scope>NUCLEOTIDE SEQUENCE [LARGE SCALE GENOMIC DNA]</scope>
    <source>
        <strain evidence="3">cv. Nipponbare</strain>
    </source>
</reference>
<name>C7J5D2_ORYSJ</name>
<dbReference type="Proteomes" id="UP000000763">
    <property type="component" value="Chromosome 7"/>
</dbReference>